<gene>
    <name evidence="2" type="ORF">PHLCEN_2v11627</name>
</gene>
<feature type="compositionally biased region" description="Low complexity" evidence="1">
    <location>
        <begin position="32"/>
        <end position="41"/>
    </location>
</feature>
<comment type="caution">
    <text evidence="2">The sequence shown here is derived from an EMBL/GenBank/DDBJ whole genome shotgun (WGS) entry which is preliminary data.</text>
</comment>
<evidence type="ECO:0000256" key="1">
    <source>
        <dbReference type="SAM" id="MobiDB-lite"/>
    </source>
</evidence>
<feature type="compositionally biased region" description="Basic residues" evidence="1">
    <location>
        <begin position="82"/>
        <end position="94"/>
    </location>
</feature>
<proteinExistence type="predicted"/>
<organism evidence="2 3">
    <name type="scientific">Hermanssonia centrifuga</name>
    <dbReference type="NCBI Taxonomy" id="98765"/>
    <lineage>
        <taxon>Eukaryota</taxon>
        <taxon>Fungi</taxon>
        <taxon>Dikarya</taxon>
        <taxon>Basidiomycota</taxon>
        <taxon>Agaricomycotina</taxon>
        <taxon>Agaricomycetes</taxon>
        <taxon>Polyporales</taxon>
        <taxon>Meruliaceae</taxon>
        <taxon>Hermanssonia</taxon>
    </lineage>
</organism>
<dbReference type="Proteomes" id="UP000186601">
    <property type="component" value="Unassembled WGS sequence"/>
</dbReference>
<keyword evidence="3" id="KW-1185">Reference proteome</keyword>
<name>A0A2R6NJH3_9APHY</name>
<evidence type="ECO:0000313" key="2">
    <source>
        <dbReference type="EMBL" id="PSR72504.1"/>
    </source>
</evidence>
<evidence type="ECO:0000313" key="3">
    <source>
        <dbReference type="Proteomes" id="UP000186601"/>
    </source>
</evidence>
<feature type="compositionally biased region" description="Basic and acidic residues" evidence="1">
    <location>
        <begin position="42"/>
        <end position="58"/>
    </location>
</feature>
<dbReference type="EMBL" id="MLYV02001161">
    <property type="protein sequence ID" value="PSR72504.1"/>
    <property type="molecule type" value="Genomic_DNA"/>
</dbReference>
<sequence length="94" mass="10657">MSIGVRKGMQPEEDDDEEVLEQEETERDLEGSGLSWPSRESLSSERWRSSSESTERGVSRLIPGSRSSEVSLRSREGMGSTSRRRERARVTARL</sequence>
<feature type="compositionally biased region" description="Acidic residues" evidence="1">
    <location>
        <begin position="11"/>
        <end position="27"/>
    </location>
</feature>
<accession>A0A2R6NJH3</accession>
<dbReference type="AlphaFoldDB" id="A0A2R6NJH3"/>
<feature type="region of interest" description="Disordered" evidence="1">
    <location>
        <begin position="1"/>
        <end position="94"/>
    </location>
</feature>
<protein>
    <submittedName>
        <fullName evidence="2">Uncharacterized protein</fullName>
    </submittedName>
</protein>
<reference evidence="2 3" key="1">
    <citation type="submission" date="2018-02" db="EMBL/GenBank/DDBJ databases">
        <title>Genome sequence of the basidiomycete white-rot fungus Phlebia centrifuga.</title>
        <authorList>
            <person name="Granchi Z."/>
            <person name="Peng M."/>
            <person name="de Vries R.P."/>
            <person name="Hilden K."/>
            <person name="Makela M.R."/>
            <person name="Grigoriev I."/>
            <person name="Riley R."/>
        </authorList>
    </citation>
    <scope>NUCLEOTIDE SEQUENCE [LARGE SCALE GENOMIC DNA]</scope>
    <source>
        <strain evidence="2 3">FBCC195</strain>
    </source>
</reference>